<evidence type="ECO:0000259" key="6">
    <source>
        <dbReference type="PROSITE" id="PS51464"/>
    </source>
</evidence>
<name>A0A388T516_9ACTN</name>
<dbReference type="Gene3D" id="3.40.50.10490">
    <property type="entry name" value="Glucose-6-phosphate isomerase like protein, domain 1"/>
    <property type="match status" value="1"/>
</dbReference>
<dbReference type="AlphaFoldDB" id="A0A388T516"/>
<dbReference type="InterPro" id="IPR009057">
    <property type="entry name" value="Homeodomain-like_sf"/>
</dbReference>
<dbReference type="InterPro" id="IPR047640">
    <property type="entry name" value="RpiR-like"/>
</dbReference>
<evidence type="ECO:0000313" key="8">
    <source>
        <dbReference type="Proteomes" id="UP000265354"/>
    </source>
</evidence>
<dbReference type="SUPFAM" id="SSF46689">
    <property type="entry name" value="Homeodomain-like"/>
    <property type="match status" value="1"/>
</dbReference>
<dbReference type="InterPro" id="IPR001347">
    <property type="entry name" value="SIS_dom"/>
</dbReference>
<evidence type="ECO:0000256" key="3">
    <source>
        <dbReference type="ARBA" id="ARBA00023163"/>
    </source>
</evidence>
<dbReference type="FunFam" id="1.10.10.10:FF:000319">
    <property type="entry name" value="RpiR family transcriptional regulator"/>
    <property type="match status" value="1"/>
</dbReference>
<organism evidence="7 8">
    <name type="scientific">Streptomyces spongiicola</name>
    <dbReference type="NCBI Taxonomy" id="1690221"/>
    <lineage>
        <taxon>Bacteria</taxon>
        <taxon>Bacillati</taxon>
        <taxon>Actinomycetota</taxon>
        <taxon>Actinomycetes</taxon>
        <taxon>Kitasatosporales</taxon>
        <taxon>Streptomycetaceae</taxon>
        <taxon>Streptomyces</taxon>
    </lineage>
</organism>
<dbReference type="InterPro" id="IPR036388">
    <property type="entry name" value="WH-like_DNA-bd_sf"/>
</dbReference>
<dbReference type="GO" id="GO:0003677">
    <property type="term" value="F:DNA binding"/>
    <property type="evidence" value="ECO:0007669"/>
    <property type="project" value="UniProtKB-KW"/>
</dbReference>
<evidence type="ECO:0000259" key="5">
    <source>
        <dbReference type="PROSITE" id="PS51071"/>
    </source>
</evidence>
<dbReference type="InterPro" id="IPR000281">
    <property type="entry name" value="HTH_RpiR"/>
</dbReference>
<dbReference type="GO" id="GO:0097367">
    <property type="term" value="F:carbohydrate derivative binding"/>
    <property type="evidence" value="ECO:0007669"/>
    <property type="project" value="InterPro"/>
</dbReference>
<proteinExistence type="predicted"/>
<keyword evidence="3" id="KW-0804">Transcription</keyword>
<dbReference type="PROSITE" id="PS51071">
    <property type="entry name" value="HTH_RPIR"/>
    <property type="match status" value="1"/>
</dbReference>
<feature type="compositionally biased region" description="Gly residues" evidence="4">
    <location>
        <begin position="85"/>
        <end position="96"/>
    </location>
</feature>
<protein>
    <submittedName>
        <fullName evidence="7">SIS domain-containing protein</fullName>
    </submittedName>
</protein>
<evidence type="ECO:0000256" key="4">
    <source>
        <dbReference type="SAM" id="MobiDB-lite"/>
    </source>
</evidence>
<dbReference type="PANTHER" id="PTHR30514">
    <property type="entry name" value="GLUCOKINASE"/>
    <property type="match status" value="1"/>
</dbReference>
<evidence type="ECO:0000313" key="7">
    <source>
        <dbReference type="EMBL" id="GBQ04053.1"/>
    </source>
</evidence>
<dbReference type="InterPro" id="IPR035472">
    <property type="entry name" value="RpiR-like_SIS"/>
</dbReference>
<keyword evidence="2" id="KW-0238">DNA-binding</keyword>
<feature type="region of interest" description="Disordered" evidence="4">
    <location>
        <begin position="1"/>
        <end position="102"/>
    </location>
</feature>
<dbReference type="PANTHER" id="PTHR30514:SF1">
    <property type="entry name" value="HTH-TYPE TRANSCRIPTIONAL REGULATOR HEXR-RELATED"/>
    <property type="match status" value="1"/>
</dbReference>
<feature type="compositionally biased region" description="Low complexity" evidence="4">
    <location>
        <begin position="19"/>
        <end position="84"/>
    </location>
</feature>
<feature type="domain" description="HTH rpiR-type" evidence="5">
    <location>
        <begin position="102"/>
        <end position="178"/>
    </location>
</feature>
<dbReference type="PROSITE" id="PS51464">
    <property type="entry name" value="SIS"/>
    <property type="match status" value="1"/>
</dbReference>
<dbReference type="Pfam" id="PF01418">
    <property type="entry name" value="HTH_6"/>
    <property type="match status" value="1"/>
</dbReference>
<reference evidence="7 8" key="1">
    <citation type="submission" date="2018-07" db="EMBL/GenBank/DDBJ databases">
        <title>Whole Genome Shotgun Sequence of Streptomyces spongiicola strain 531S.</title>
        <authorList>
            <person name="Dohra H."/>
            <person name="Kodani S."/>
        </authorList>
    </citation>
    <scope>NUCLEOTIDE SEQUENCE [LARGE SCALE GENOMIC DNA]</scope>
    <source>
        <strain evidence="7 8">531S</strain>
    </source>
</reference>
<dbReference type="GO" id="GO:1901135">
    <property type="term" value="P:carbohydrate derivative metabolic process"/>
    <property type="evidence" value="ECO:0007669"/>
    <property type="project" value="InterPro"/>
</dbReference>
<comment type="caution">
    <text evidence="7">The sequence shown here is derived from an EMBL/GenBank/DDBJ whole genome shotgun (WGS) entry which is preliminary data.</text>
</comment>
<dbReference type="GO" id="GO:0003700">
    <property type="term" value="F:DNA-binding transcription factor activity"/>
    <property type="evidence" value="ECO:0007669"/>
    <property type="project" value="InterPro"/>
</dbReference>
<dbReference type="Proteomes" id="UP000265354">
    <property type="component" value="Unassembled WGS sequence"/>
</dbReference>
<accession>A0A388T516</accession>
<sequence>MTRDLKNSFKTGEAGGHSGPTAPGTTGASRASGSGASRASRASGSGASRASRASGSGASGASDASGTSRLSGAAGEAAAPAADGTAGGIPRPGGGRASPAPAALASRVRTLAPSMTRSMQRVAEAVAGDPAGCAALTVTGLAELTGTSEATVVRTARLLGYPGYRDLRLALAGLAAQQQSGRAPAVTADITVDDPIADVVAKLAYDEQQTLADTAAGLDTVQLGAAVTALAAARRIDVYGVGASGLVARDLAQKLLRIGLVAHAHSDPHLAVTNAVQLSSGDAAVAISHSGSTGDVVEPLRVAFDRGATTVAITGRPDGPVCRYADHVLTTSTARETDLRPAAMSSRTGQLLVVDCLFIGVMQRTYETAAPALAASYEALAHRHSPRTR</sequence>
<dbReference type="Pfam" id="PF01380">
    <property type="entry name" value="SIS"/>
    <property type="match status" value="1"/>
</dbReference>
<dbReference type="EMBL" id="BGZL01000027">
    <property type="protein sequence ID" value="GBQ04053.1"/>
    <property type="molecule type" value="Genomic_DNA"/>
</dbReference>
<dbReference type="FunFam" id="3.40.50.10490:FF:000029">
    <property type="entry name" value="RpiR family transcriptional regulator"/>
    <property type="match status" value="1"/>
</dbReference>
<dbReference type="Gene3D" id="1.10.10.10">
    <property type="entry name" value="Winged helix-like DNA-binding domain superfamily/Winged helix DNA-binding domain"/>
    <property type="match status" value="1"/>
</dbReference>
<dbReference type="InterPro" id="IPR046348">
    <property type="entry name" value="SIS_dom_sf"/>
</dbReference>
<dbReference type="SUPFAM" id="SSF53697">
    <property type="entry name" value="SIS domain"/>
    <property type="match status" value="1"/>
</dbReference>
<gene>
    <name evidence="7" type="ORF">SSP531S_55430</name>
</gene>
<dbReference type="CDD" id="cd05013">
    <property type="entry name" value="SIS_RpiR"/>
    <property type="match status" value="1"/>
</dbReference>
<evidence type="ECO:0000256" key="2">
    <source>
        <dbReference type="ARBA" id="ARBA00023125"/>
    </source>
</evidence>
<keyword evidence="1" id="KW-0805">Transcription regulation</keyword>
<feature type="domain" description="SIS" evidence="6">
    <location>
        <begin position="226"/>
        <end position="367"/>
    </location>
</feature>
<evidence type="ECO:0000256" key="1">
    <source>
        <dbReference type="ARBA" id="ARBA00023015"/>
    </source>
</evidence>